<evidence type="ECO:0000313" key="7">
    <source>
        <dbReference type="EMBL" id="GAA3588856.1"/>
    </source>
</evidence>
<dbReference type="InterPro" id="IPR003018">
    <property type="entry name" value="GAF"/>
</dbReference>
<dbReference type="SMART" id="SM01012">
    <property type="entry name" value="ANTAR"/>
    <property type="match status" value="1"/>
</dbReference>
<dbReference type="PROSITE" id="PS50921">
    <property type="entry name" value="ANTAR"/>
    <property type="match status" value="1"/>
</dbReference>
<reference evidence="8" key="1">
    <citation type="journal article" date="2019" name="Int. J. Syst. Evol. Microbiol.">
        <title>The Global Catalogue of Microorganisms (GCM) 10K type strain sequencing project: providing services to taxonomists for standard genome sequencing and annotation.</title>
        <authorList>
            <consortium name="The Broad Institute Genomics Platform"/>
            <consortium name="The Broad Institute Genome Sequencing Center for Infectious Disease"/>
            <person name="Wu L."/>
            <person name="Ma J."/>
        </authorList>
    </citation>
    <scope>NUCLEOTIDE SEQUENCE [LARGE SCALE GENOMIC DNA]</scope>
    <source>
        <strain evidence="8">JCM 16928</strain>
    </source>
</reference>
<keyword evidence="1" id="KW-0808">Transferase</keyword>
<dbReference type="InterPro" id="IPR029016">
    <property type="entry name" value="GAF-like_dom_sf"/>
</dbReference>
<dbReference type="Proteomes" id="UP001501222">
    <property type="component" value="Unassembled WGS sequence"/>
</dbReference>
<feature type="region of interest" description="Disordered" evidence="5">
    <location>
        <begin position="233"/>
        <end position="254"/>
    </location>
</feature>
<dbReference type="SMART" id="SM00065">
    <property type="entry name" value="GAF"/>
    <property type="match status" value="1"/>
</dbReference>
<protein>
    <recommendedName>
        <fullName evidence="6">ANTAR domain-containing protein</fullName>
    </recommendedName>
</protein>
<sequence>MEYSPDDGARAAADTFARLAVELHDAPGVEETVDAVVEFALQALNLSHAGVVLAGRGAPEVAAVTDSMVAEVYSLQIDSETGPLISTLRNGTPVLIRDTHTDDRWPKWAEKVAKLGVRSVLDVPLSTGDSTRATVGVLGLYSAQPDAFTADDEAIAHILARHASVAVASARHEETMAQAVDARKLVGQAMGILMERFDVDGDRAFAILKRYSQDTNTKLRDVAQQLIDTRSSRASSARPFAHSTDSSVIRATSSHGRYQTSPSLLCTIARSNAGPTCRSYPNSCVTRRSTTIRPSTLSAA</sequence>
<dbReference type="InterPro" id="IPR005561">
    <property type="entry name" value="ANTAR"/>
</dbReference>
<comment type="caution">
    <text evidence="7">The sequence shown here is derived from an EMBL/GenBank/DDBJ whole genome shotgun (WGS) entry which is preliminary data.</text>
</comment>
<keyword evidence="2" id="KW-0418">Kinase</keyword>
<feature type="compositionally biased region" description="Polar residues" evidence="5">
    <location>
        <begin position="243"/>
        <end position="254"/>
    </location>
</feature>
<dbReference type="Gene3D" id="3.30.450.40">
    <property type="match status" value="1"/>
</dbReference>
<dbReference type="SUPFAM" id="SSF52172">
    <property type="entry name" value="CheY-like"/>
    <property type="match status" value="1"/>
</dbReference>
<evidence type="ECO:0000256" key="4">
    <source>
        <dbReference type="ARBA" id="ARBA00023163"/>
    </source>
</evidence>
<evidence type="ECO:0000256" key="1">
    <source>
        <dbReference type="ARBA" id="ARBA00022679"/>
    </source>
</evidence>
<proteinExistence type="predicted"/>
<evidence type="ECO:0000259" key="6">
    <source>
        <dbReference type="PROSITE" id="PS50921"/>
    </source>
</evidence>
<dbReference type="EMBL" id="BAABAA010000013">
    <property type="protein sequence ID" value="GAA3588856.1"/>
    <property type="molecule type" value="Genomic_DNA"/>
</dbReference>
<dbReference type="SUPFAM" id="SSF55781">
    <property type="entry name" value="GAF domain-like"/>
    <property type="match status" value="1"/>
</dbReference>
<evidence type="ECO:0000256" key="5">
    <source>
        <dbReference type="SAM" id="MobiDB-lite"/>
    </source>
</evidence>
<keyword evidence="3" id="KW-0805">Transcription regulation</keyword>
<keyword evidence="4" id="KW-0804">Transcription</keyword>
<dbReference type="Pfam" id="PF03861">
    <property type="entry name" value="ANTAR"/>
    <property type="match status" value="1"/>
</dbReference>
<dbReference type="InterPro" id="IPR036388">
    <property type="entry name" value="WH-like_DNA-bd_sf"/>
</dbReference>
<name>A0ABP6YQU4_9ACTN</name>
<dbReference type="InterPro" id="IPR011006">
    <property type="entry name" value="CheY-like_superfamily"/>
</dbReference>
<evidence type="ECO:0000313" key="8">
    <source>
        <dbReference type="Proteomes" id="UP001501222"/>
    </source>
</evidence>
<dbReference type="Gene3D" id="1.10.10.10">
    <property type="entry name" value="Winged helix-like DNA-binding domain superfamily/Winged helix DNA-binding domain"/>
    <property type="match status" value="1"/>
</dbReference>
<dbReference type="Pfam" id="PF13185">
    <property type="entry name" value="GAF_2"/>
    <property type="match status" value="1"/>
</dbReference>
<accession>A0ABP6YQU4</accession>
<organism evidence="7 8">
    <name type="scientific">Kribbella ginsengisoli</name>
    <dbReference type="NCBI Taxonomy" id="363865"/>
    <lineage>
        <taxon>Bacteria</taxon>
        <taxon>Bacillati</taxon>
        <taxon>Actinomycetota</taxon>
        <taxon>Actinomycetes</taxon>
        <taxon>Propionibacteriales</taxon>
        <taxon>Kribbellaceae</taxon>
        <taxon>Kribbella</taxon>
    </lineage>
</organism>
<evidence type="ECO:0000256" key="3">
    <source>
        <dbReference type="ARBA" id="ARBA00023015"/>
    </source>
</evidence>
<evidence type="ECO:0000256" key="2">
    <source>
        <dbReference type="ARBA" id="ARBA00022777"/>
    </source>
</evidence>
<keyword evidence="8" id="KW-1185">Reference proteome</keyword>
<gene>
    <name evidence="7" type="ORF">GCM10022235_69940</name>
</gene>
<feature type="domain" description="ANTAR" evidence="6">
    <location>
        <begin position="166"/>
        <end position="227"/>
    </location>
</feature>